<dbReference type="InterPro" id="IPR010994">
    <property type="entry name" value="RuvA_2-like"/>
</dbReference>
<sequence length="221" mass="25338">MRLRLLYWLKREIGFSRKESRGFLLVVPVLTFLAFSPELFSLFSRQIDPATEKNLLEVADSLRLVGFEEVSSPFPVRAGLDTVNRSMQGLRKIPFSEADSITLQVVPGVGPTLAARIIKYEVSMGGFFSKDQLKDIYGVQPEVADRIWEYFEFDGEIRNRLAINDATVEDLAKHPYISYGQAKVIIAYRNQHGNFQQADDLLKIRIFDPEWIQKIAPYLTF</sequence>
<keyword evidence="2" id="KW-0238">DNA-binding</keyword>
<dbReference type="PANTHER" id="PTHR21180">
    <property type="entry name" value="ENDONUCLEASE/EXONUCLEASE/PHOSPHATASE FAMILY DOMAIN-CONTAINING PROTEIN 1"/>
    <property type="match status" value="1"/>
</dbReference>
<keyword evidence="1" id="KW-1133">Transmembrane helix</keyword>
<dbReference type="InterPro" id="IPR051675">
    <property type="entry name" value="Endo/Exo/Phosphatase_dom_1"/>
</dbReference>
<keyword evidence="1" id="KW-0812">Transmembrane</keyword>
<dbReference type="Pfam" id="PF12836">
    <property type="entry name" value="HHH_3"/>
    <property type="match status" value="2"/>
</dbReference>
<dbReference type="EMBL" id="LJXT01000097">
    <property type="protein sequence ID" value="KPQ13246.1"/>
    <property type="molecule type" value="Genomic_DNA"/>
</dbReference>
<gene>
    <name evidence="2" type="ORF">HLUCCX10_13550</name>
</gene>
<dbReference type="OrthoDB" id="981124at2"/>
<organism evidence="2 3">
    <name type="scientific">Algoriphagus marincola HL-49</name>
    <dbReference type="NCBI Taxonomy" id="1305737"/>
    <lineage>
        <taxon>Bacteria</taxon>
        <taxon>Pseudomonadati</taxon>
        <taxon>Bacteroidota</taxon>
        <taxon>Cytophagia</taxon>
        <taxon>Cytophagales</taxon>
        <taxon>Cyclobacteriaceae</taxon>
        <taxon>Algoriphagus</taxon>
    </lineage>
</organism>
<dbReference type="Gene3D" id="1.10.150.280">
    <property type="entry name" value="AF1531-like domain"/>
    <property type="match status" value="1"/>
</dbReference>
<dbReference type="STRING" id="1305737.GCA_000526355_00599"/>
<keyword evidence="1" id="KW-0472">Membrane</keyword>
<dbReference type="Proteomes" id="UP000050421">
    <property type="component" value="Unassembled WGS sequence"/>
</dbReference>
<evidence type="ECO:0000313" key="2">
    <source>
        <dbReference type="EMBL" id="KPQ13246.1"/>
    </source>
</evidence>
<dbReference type="Gene3D" id="1.10.150.320">
    <property type="entry name" value="Photosystem II 12 kDa extrinsic protein"/>
    <property type="match status" value="1"/>
</dbReference>
<dbReference type="PATRIC" id="fig|1305737.6.peg.3427"/>
<dbReference type="GO" id="GO:0003677">
    <property type="term" value="F:DNA binding"/>
    <property type="evidence" value="ECO:0007669"/>
    <property type="project" value="UniProtKB-KW"/>
</dbReference>
<evidence type="ECO:0000256" key="1">
    <source>
        <dbReference type="SAM" id="Phobius"/>
    </source>
</evidence>
<dbReference type="AlphaFoldDB" id="A0A0P7YFA6"/>
<dbReference type="eggNOG" id="COG1555">
    <property type="taxonomic scope" value="Bacteria"/>
</dbReference>
<dbReference type="SUPFAM" id="SSF47781">
    <property type="entry name" value="RuvA domain 2-like"/>
    <property type="match status" value="2"/>
</dbReference>
<dbReference type="PANTHER" id="PTHR21180:SF32">
    <property type="entry name" value="ENDONUCLEASE_EXONUCLEASE_PHOSPHATASE FAMILY DOMAIN-CONTAINING PROTEIN 1"/>
    <property type="match status" value="1"/>
</dbReference>
<accession>A0A0P7YFA6</accession>
<proteinExistence type="predicted"/>
<evidence type="ECO:0000313" key="3">
    <source>
        <dbReference type="Proteomes" id="UP000050421"/>
    </source>
</evidence>
<feature type="transmembrane region" description="Helical" evidence="1">
    <location>
        <begin position="21"/>
        <end position="43"/>
    </location>
</feature>
<comment type="caution">
    <text evidence="2">The sequence shown here is derived from an EMBL/GenBank/DDBJ whole genome shotgun (WGS) entry which is preliminary data.</text>
</comment>
<name>A0A0P7YFA6_9BACT</name>
<reference evidence="2 3" key="1">
    <citation type="submission" date="2015-09" db="EMBL/GenBank/DDBJ databases">
        <title>Identification and resolution of microdiversity through metagenomic sequencing of parallel consortia.</title>
        <authorList>
            <person name="Nelson W.C."/>
            <person name="Romine M.F."/>
            <person name="Lindemann S.R."/>
        </authorList>
    </citation>
    <scope>NUCLEOTIDE SEQUENCE [LARGE SCALE GENOMIC DNA]</scope>
    <source>
        <strain evidence="2">HL-49</strain>
    </source>
</reference>
<protein>
    <submittedName>
        <fullName evidence="2">Putative DNA-binding protein</fullName>
    </submittedName>
</protein>